<dbReference type="InterPro" id="IPR038765">
    <property type="entry name" value="Papain-like_cys_pep_sf"/>
</dbReference>
<dbReference type="SMART" id="SM00645">
    <property type="entry name" value="Pept_C1"/>
    <property type="match status" value="1"/>
</dbReference>
<dbReference type="PROSITE" id="PS00139">
    <property type="entry name" value="THIOL_PROTEASE_CYS"/>
    <property type="match status" value="1"/>
</dbReference>
<comment type="similarity">
    <text evidence="1">Belongs to the peptidase C1 family.</text>
</comment>
<feature type="signal peptide" evidence="10">
    <location>
        <begin position="1"/>
        <end position="20"/>
    </location>
</feature>
<keyword evidence="3 10" id="KW-0732">Signal</keyword>
<dbReference type="Pfam" id="PF08246">
    <property type="entry name" value="Inhibitor_I29"/>
    <property type="match status" value="1"/>
</dbReference>
<evidence type="ECO:0000256" key="5">
    <source>
        <dbReference type="ARBA" id="ARBA00022807"/>
    </source>
</evidence>
<dbReference type="Gene3D" id="3.10.450.10">
    <property type="match status" value="2"/>
</dbReference>
<comment type="caution">
    <text evidence="13">The sequence shown here is derived from an EMBL/GenBank/DDBJ whole genome shotgun (WGS) entry which is preliminary data.</text>
</comment>
<evidence type="ECO:0008006" key="15">
    <source>
        <dbReference type="Google" id="ProtNLM"/>
    </source>
</evidence>
<dbReference type="Gene3D" id="3.90.70.10">
    <property type="entry name" value="Cysteine proteinases"/>
    <property type="match status" value="1"/>
</dbReference>
<evidence type="ECO:0000313" key="13">
    <source>
        <dbReference type="EMBL" id="KAI8046878.1"/>
    </source>
</evidence>
<evidence type="ECO:0000256" key="10">
    <source>
        <dbReference type="SAM" id="SignalP"/>
    </source>
</evidence>
<dbReference type="PANTHER" id="PTHR12411">
    <property type="entry name" value="CYSTEINE PROTEASE FAMILY C1-RELATED"/>
    <property type="match status" value="1"/>
</dbReference>
<feature type="domain" description="Cathepsin propeptide inhibitor" evidence="12">
    <location>
        <begin position="537"/>
        <end position="594"/>
    </location>
</feature>
<evidence type="ECO:0000313" key="14">
    <source>
        <dbReference type="Proteomes" id="UP001059596"/>
    </source>
</evidence>
<dbReference type="InterPro" id="IPR013201">
    <property type="entry name" value="Prot_inhib_I29"/>
</dbReference>
<evidence type="ECO:0000256" key="9">
    <source>
        <dbReference type="SAM" id="MobiDB-lite"/>
    </source>
</evidence>
<evidence type="ECO:0000259" key="11">
    <source>
        <dbReference type="SMART" id="SM00645"/>
    </source>
</evidence>
<keyword evidence="7" id="KW-1015">Disulfide bond</keyword>
<keyword evidence="8" id="KW-0325">Glycoprotein</keyword>
<keyword evidence="14" id="KW-1185">Reference proteome</keyword>
<dbReference type="InterPro" id="IPR000169">
    <property type="entry name" value="Pept_cys_AS"/>
</dbReference>
<dbReference type="Proteomes" id="UP001059596">
    <property type="component" value="Chromosome 3R"/>
</dbReference>
<evidence type="ECO:0000256" key="2">
    <source>
        <dbReference type="ARBA" id="ARBA00022670"/>
    </source>
</evidence>
<proteinExistence type="inferred from homology"/>
<dbReference type="FunFam" id="3.90.70.10:FF:000130">
    <property type="entry name" value="Cysteine proteinase 1"/>
    <property type="match status" value="1"/>
</dbReference>
<evidence type="ECO:0000256" key="6">
    <source>
        <dbReference type="ARBA" id="ARBA00023145"/>
    </source>
</evidence>
<dbReference type="InterPro" id="IPR000668">
    <property type="entry name" value="Peptidase_C1A_C"/>
</dbReference>
<keyword evidence="2" id="KW-0645">Protease</keyword>
<feature type="domain" description="Peptidase C1A papain C-terminal" evidence="11">
    <location>
        <begin position="623"/>
        <end position="842"/>
    </location>
</feature>
<dbReference type="InterPro" id="IPR025661">
    <property type="entry name" value="Pept_asp_AS"/>
</dbReference>
<keyword evidence="4" id="KW-0378">Hydrolase</keyword>
<dbReference type="SMART" id="SM00848">
    <property type="entry name" value="Inhibitor_I29"/>
    <property type="match status" value="1"/>
</dbReference>
<evidence type="ECO:0000256" key="8">
    <source>
        <dbReference type="ARBA" id="ARBA00023180"/>
    </source>
</evidence>
<keyword evidence="5" id="KW-0788">Thiol protease</keyword>
<name>A0A9P9Z167_9MUSC</name>
<keyword evidence="6" id="KW-0865">Zymogen</keyword>
<dbReference type="EMBL" id="JAMKOV010000001">
    <property type="protein sequence ID" value="KAI8046878.1"/>
    <property type="molecule type" value="Genomic_DNA"/>
</dbReference>
<evidence type="ECO:0000259" key="12">
    <source>
        <dbReference type="SMART" id="SM00848"/>
    </source>
</evidence>
<dbReference type="PROSITE" id="PS00639">
    <property type="entry name" value="THIOL_PROTEASE_HIS"/>
    <property type="match status" value="1"/>
</dbReference>
<feature type="chain" id="PRO_5040334543" description="Cysteine proteinase CG12163" evidence="10">
    <location>
        <begin position="21"/>
        <end position="843"/>
    </location>
</feature>
<evidence type="ECO:0000256" key="1">
    <source>
        <dbReference type="ARBA" id="ARBA00008455"/>
    </source>
</evidence>
<dbReference type="InterPro" id="IPR025660">
    <property type="entry name" value="Pept_his_AS"/>
</dbReference>
<sequence>MRLLAAATVALVLLLGQAAGEELTEERAGQEQGDAESAATTETTTDQAVTEPPIKLVHVLNPGEREYLSPNLIGVQNIAMTFLPLSMNFVNVIDAFREITAGVRYEILLNAVDTKAKQPAEADTICRLVILEKPWLRTQWGDKHRELVNSNCSDSAENSVTGDPAEKARLLNEKYVSNSIFNGGQRNELSDAEMAHLESQILTNLGPMKRKVSVTKSAPAAPAAAAYPADSAAPVAIAASITVTKLSQPEAINETAPAISIDEAEKEKNAGQVEVEEEGLTSTTVAAELNDNEKLWLDDFLSVGAYNFEKSQEKEQQQQQEEPVPEQKDPENLFTMKQFALSTCIRRIWIMSGWLRQEAAAAACMLVVQRNQVELREEEDLKVEQQVVASGGEVGVDSQGGLRRVLRSRRSLNDIPLGEHKPYDEEAAKAQLQESLDKLTAGEGPHYKIVKVYSASRRVVSGTLTRIDADLIDGSHSQHRCIVEIWSQPWLANNEITFKCRNQPVVQARHSRSVEWAEKKTHKKHSHRALDKVEHLFHKFQVRFGRRYVSTAERQMRLRIFRQNMKTIGELNANEMGSAKYGITEFADMTSSEYKERTGLWQRDEAKATGGSAAVVPAYSGELPKEFDWRHKNAVTQVKNQGSCGSCWAFSVTGNIEGLYAVKNGELKEFSEQELLDCDTTDSACNGGLMDNAYKAIKDIGGLEYEAEYPYKAKKNQCHFNKTLSHVQVSGFVDLPKGNETAMQEWLLTNGPISIGINANAMQFYRGGVSHPWKTLCSKKNLDHGVLVVGYGVSDYPNFHKTLPYWIVKNSWGPRWGEQGYYRVYRGDNTCGVSEMATSAVLA</sequence>
<feature type="region of interest" description="Disordered" evidence="9">
    <location>
        <begin position="24"/>
        <end position="49"/>
    </location>
</feature>
<dbReference type="AlphaFoldDB" id="A0A9P9Z167"/>
<dbReference type="InterPro" id="IPR046350">
    <property type="entry name" value="Cystatin_sf"/>
</dbReference>
<dbReference type="InterPro" id="IPR039417">
    <property type="entry name" value="Peptidase_C1A_papain-like"/>
</dbReference>
<dbReference type="InterPro" id="IPR013128">
    <property type="entry name" value="Peptidase_C1A"/>
</dbReference>
<dbReference type="PRINTS" id="PR00705">
    <property type="entry name" value="PAPAIN"/>
</dbReference>
<feature type="region of interest" description="Disordered" evidence="9">
    <location>
        <begin position="311"/>
        <end position="331"/>
    </location>
</feature>
<protein>
    <recommendedName>
        <fullName evidence="15">Cysteine proteinase CG12163</fullName>
    </recommendedName>
</protein>
<feature type="compositionally biased region" description="Low complexity" evidence="9">
    <location>
        <begin position="35"/>
        <end position="49"/>
    </location>
</feature>
<dbReference type="SUPFAM" id="SSF54001">
    <property type="entry name" value="Cysteine proteinases"/>
    <property type="match status" value="1"/>
</dbReference>
<evidence type="ECO:0000256" key="3">
    <source>
        <dbReference type="ARBA" id="ARBA00022729"/>
    </source>
</evidence>
<evidence type="ECO:0000256" key="7">
    <source>
        <dbReference type="ARBA" id="ARBA00023157"/>
    </source>
</evidence>
<evidence type="ECO:0000256" key="4">
    <source>
        <dbReference type="ARBA" id="ARBA00022801"/>
    </source>
</evidence>
<gene>
    <name evidence="13" type="ORF">M5D96_003094</name>
</gene>
<dbReference type="GO" id="GO:0008234">
    <property type="term" value="F:cysteine-type peptidase activity"/>
    <property type="evidence" value="ECO:0007669"/>
    <property type="project" value="UniProtKB-KW"/>
</dbReference>
<reference evidence="13" key="1">
    <citation type="journal article" date="2023" name="Genome Biol. Evol.">
        <title>Long-read-based Genome Assembly of Drosophila gunungcola Reveals Fewer Chemosensory Genes in Flower-breeding Species.</title>
        <authorList>
            <person name="Negi A."/>
            <person name="Liao B.Y."/>
            <person name="Yeh S.D."/>
        </authorList>
    </citation>
    <scope>NUCLEOTIDE SEQUENCE</scope>
    <source>
        <strain evidence="13">Sukarami</strain>
    </source>
</reference>
<accession>A0A9P9Z167</accession>
<dbReference type="Pfam" id="PF00112">
    <property type="entry name" value="Peptidase_C1"/>
    <property type="match status" value="1"/>
</dbReference>
<dbReference type="GO" id="GO:0006508">
    <property type="term" value="P:proteolysis"/>
    <property type="evidence" value="ECO:0007669"/>
    <property type="project" value="UniProtKB-KW"/>
</dbReference>
<dbReference type="PROSITE" id="PS00640">
    <property type="entry name" value="THIOL_PROTEASE_ASN"/>
    <property type="match status" value="1"/>
</dbReference>
<dbReference type="CDD" id="cd02248">
    <property type="entry name" value="Peptidase_C1A"/>
    <property type="match status" value="1"/>
</dbReference>
<organism evidence="13 14">
    <name type="scientific">Drosophila gunungcola</name>
    <name type="common">fruit fly</name>
    <dbReference type="NCBI Taxonomy" id="103775"/>
    <lineage>
        <taxon>Eukaryota</taxon>
        <taxon>Metazoa</taxon>
        <taxon>Ecdysozoa</taxon>
        <taxon>Arthropoda</taxon>
        <taxon>Hexapoda</taxon>
        <taxon>Insecta</taxon>
        <taxon>Pterygota</taxon>
        <taxon>Neoptera</taxon>
        <taxon>Endopterygota</taxon>
        <taxon>Diptera</taxon>
        <taxon>Brachycera</taxon>
        <taxon>Muscomorpha</taxon>
        <taxon>Ephydroidea</taxon>
        <taxon>Drosophilidae</taxon>
        <taxon>Drosophila</taxon>
        <taxon>Sophophora</taxon>
    </lineage>
</organism>
<dbReference type="SUPFAM" id="SSF54403">
    <property type="entry name" value="Cystatin/monellin"/>
    <property type="match status" value="1"/>
</dbReference>